<evidence type="ECO:0000313" key="2">
    <source>
        <dbReference type="EMBL" id="MFI0794244.1"/>
    </source>
</evidence>
<proteinExistence type="predicted"/>
<keyword evidence="3" id="KW-1185">Reference proteome</keyword>
<organism evidence="2 3">
    <name type="scientific">Micromonospora rubida</name>
    <dbReference type="NCBI Taxonomy" id="2697657"/>
    <lineage>
        <taxon>Bacteria</taxon>
        <taxon>Bacillati</taxon>
        <taxon>Actinomycetota</taxon>
        <taxon>Actinomycetes</taxon>
        <taxon>Micromonosporales</taxon>
        <taxon>Micromonosporaceae</taxon>
        <taxon>Micromonospora</taxon>
    </lineage>
</organism>
<gene>
    <name evidence="2" type="ORF">ACH4OY_16395</name>
</gene>
<feature type="compositionally biased region" description="Low complexity" evidence="1">
    <location>
        <begin position="190"/>
        <end position="221"/>
    </location>
</feature>
<sequence length="422" mass="41214">MSEYTARYEHVSHEELYEAVKAGDPAQIDGLAAKWDSMKGILDGLARDLNGDLDKLANGWTGDAGREFQRRLSLVVDHSTTLSEGMTDVRQGLTLMATHLRTAKKDAESPDETDDHDKTISGAIKGGAALGPAGAIIGGFMGHNQDKAEKKKAHQRMVKVVAELAAGYDLSAYGRLVTPAAPHRDLPFDPTTSTTTPSAGPEVGAPAAAPGSGNGTPTTGSKTVSAPGSPGHVPDIGSTPGGEHGGSTPGGVGTVVGSTPSGGEHGGSTPGVVGGPGTGTSLAGADPSLGGVQLVGGPAGTVSGGTAVATAGTGAGSLFGPPTGAPVGGVLGGGTGSLAGSVRGGAAVTARPAGGLGAVEHRAATGMGRAGANGSSGTRGGVLGGHGRPGEDESDERLTWLTEDEMVWGNGDTGAPPVLGAS</sequence>
<dbReference type="Proteomes" id="UP001611075">
    <property type="component" value="Unassembled WGS sequence"/>
</dbReference>
<dbReference type="Gene3D" id="1.20.1260.20">
    <property type="entry name" value="PPE superfamily"/>
    <property type="match status" value="1"/>
</dbReference>
<protein>
    <submittedName>
        <fullName evidence="2">WXG100 family type VII secretion target</fullName>
    </submittedName>
</protein>
<dbReference type="EMBL" id="JBIRPU010000010">
    <property type="protein sequence ID" value="MFI0794244.1"/>
    <property type="molecule type" value="Genomic_DNA"/>
</dbReference>
<dbReference type="InterPro" id="IPR038332">
    <property type="entry name" value="PPE_sf"/>
</dbReference>
<feature type="compositionally biased region" description="Gly residues" evidence="1">
    <location>
        <begin position="377"/>
        <end position="387"/>
    </location>
</feature>
<feature type="region of interest" description="Disordered" evidence="1">
    <location>
        <begin position="102"/>
        <end position="125"/>
    </location>
</feature>
<evidence type="ECO:0000313" key="3">
    <source>
        <dbReference type="Proteomes" id="UP001611075"/>
    </source>
</evidence>
<feature type="compositionally biased region" description="Gly residues" evidence="1">
    <location>
        <begin position="263"/>
        <end position="278"/>
    </location>
</feature>
<feature type="region of interest" description="Disordered" evidence="1">
    <location>
        <begin position="367"/>
        <end position="397"/>
    </location>
</feature>
<comment type="caution">
    <text evidence="2">The sequence shown here is derived from an EMBL/GenBank/DDBJ whole genome shotgun (WGS) entry which is preliminary data.</text>
</comment>
<dbReference type="InterPro" id="IPR036689">
    <property type="entry name" value="ESAT-6-like_sf"/>
</dbReference>
<accession>A0ABW7SMV5</accession>
<name>A0ABW7SMV5_9ACTN</name>
<feature type="compositionally biased region" description="Gly residues" evidence="1">
    <location>
        <begin position="239"/>
        <end position="254"/>
    </location>
</feature>
<evidence type="ECO:0000256" key="1">
    <source>
        <dbReference type="SAM" id="MobiDB-lite"/>
    </source>
</evidence>
<dbReference type="RefSeq" id="WP_396680377.1">
    <property type="nucleotide sequence ID" value="NZ_JBIRPU010000010.1"/>
</dbReference>
<reference evidence="2 3" key="1">
    <citation type="submission" date="2024-10" db="EMBL/GenBank/DDBJ databases">
        <title>The Natural Products Discovery Center: Release of the First 8490 Sequenced Strains for Exploring Actinobacteria Biosynthetic Diversity.</title>
        <authorList>
            <person name="Kalkreuter E."/>
            <person name="Kautsar S.A."/>
            <person name="Yang D."/>
            <person name="Bader C.D."/>
            <person name="Teijaro C.N."/>
            <person name="Fluegel L."/>
            <person name="Davis C.M."/>
            <person name="Simpson J.R."/>
            <person name="Lauterbach L."/>
            <person name="Steele A.D."/>
            <person name="Gui C."/>
            <person name="Meng S."/>
            <person name="Li G."/>
            <person name="Viehrig K."/>
            <person name="Ye F."/>
            <person name="Su P."/>
            <person name="Kiefer A.F."/>
            <person name="Nichols A."/>
            <person name="Cepeda A.J."/>
            <person name="Yan W."/>
            <person name="Fan B."/>
            <person name="Jiang Y."/>
            <person name="Adhikari A."/>
            <person name="Zheng C.-J."/>
            <person name="Schuster L."/>
            <person name="Cowan T.M."/>
            <person name="Smanski M.J."/>
            <person name="Chevrette M.G."/>
            <person name="De Carvalho L.P.S."/>
            <person name="Shen B."/>
        </authorList>
    </citation>
    <scope>NUCLEOTIDE SEQUENCE [LARGE SCALE GENOMIC DNA]</scope>
    <source>
        <strain evidence="2 3">NPDC021253</strain>
    </source>
</reference>
<feature type="region of interest" description="Disordered" evidence="1">
    <location>
        <begin position="182"/>
        <end position="286"/>
    </location>
</feature>
<dbReference type="SUPFAM" id="SSF140453">
    <property type="entry name" value="EsxAB dimer-like"/>
    <property type="match status" value="1"/>
</dbReference>